<name>A0A0T9R147_9GAMM</name>
<feature type="domain" description="Large polyvalent protein associated" evidence="1">
    <location>
        <begin position="160"/>
        <end position="241"/>
    </location>
</feature>
<dbReference type="InterPro" id="IPR041311">
    <property type="entry name" value="LPD29"/>
</dbReference>
<dbReference type="EMBL" id="CQAZ01000046">
    <property type="protein sequence ID" value="CNI39380.1"/>
    <property type="molecule type" value="Genomic_DNA"/>
</dbReference>
<dbReference type="RefSeq" id="WP_049614753.1">
    <property type="nucleotide sequence ID" value="NZ_CQAZ01000046.1"/>
</dbReference>
<evidence type="ECO:0008006" key="5">
    <source>
        <dbReference type="Google" id="ProtNLM"/>
    </source>
</evidence>
<proteinExistence type="predicted"/>
<dbReference type="AlphaFoldDB" id="A0A0T9R147"/>
<protein>
    <recommendedName>
        <fullName evidence="5">Large polyvalent protein associated domain-containing protein</fullName>
    </recommendedName>
</protein>
<dbReference type="InterPro" id="IPR040631">
    <property type="entry name" value="LPD30"/>
</dbReference>
<evidence type="ECO:0000259" key="2">
    <source>
        <dbReference type="Pfam" id="PF18850"/>
    </source>
</evidence>
<dbReference type="Proteomes" id="UP000045840">
    <property type="component" value="Unassembled WGS sequence"/>
</dbReference>
<sequence length="302" mass="34096">MNTQNINVKTATPKSSERYAKNGELLVVGQVVYTHLYQQGRGVIYGIQGEQSPDTVNNSFGGVICSGGNATFNIAFESGSLSKELPECILHGVQWTIYDEVMNTTDVVKIYRSALAAELERLNDDEAQRVAFDNAVENIKKAPEYAKLKQGNSDITLATSNIRKELKAAYPNAKFSVRKRNYNCVYVNWTDGPTQNEVKTIIKKYEGGRFNGMKDIYESNSTPFNEVYGSVEYLFSNREYSDILTEKAIKQFNEKNENRFNIEINLDKYKAGELWRIGISDFCHGHGVQGEIDNMRTKLSDI</sequence>
<gene>
    <name evidence="3" type="ORF">ERS008529_03887</name>
</gene>
<feature type="domain" description="Large polyvalent protein associated" evidence="2">
    <location>
        <begin position="28"/>
        <end position="140"/>
    </location>
</feature>
<dbReference type="Pfam" id="PF18850">
    <property type="entry name" value="LPD30"/>
    <property type="match status" value="1"/>
</dbReference>
<accession>A0A0T9R147</accession>
<evidence type="ECO:0000259" key="1">
    <source>
        <dbReference type="Pfam" id="PF18847"/>
    </source>
</evidence>
<dbReference type="Pfam" id="PF18847">
    <property type="entry name" value="LPD29"/>
    <property type="match status" value="1"/>
</dbReference>
<reference evidence="4" key="1">
    <citation type="submission" date="2015-03" db="EMBL/GenBank/DDBJ databases">
        <authorList>
            <consortium name="Pathogen Informatics"/>
        </authorList>
    </citation>
    <scope>NUCLEOTIDE SEQUENCE [LARGE SCALE GENOMIC DNA]</scope>
    <source>
        <strain evidence="4">A125KOH2</strain>
    </source>
</reference>
<organism evidence="3 4">
    <name type="scientific">Yersinia pekkanenii</name>
    <dbReference type="NCBI Taxonomy" id="1288385"/>
    <lineage>
        <taxon>Bacteria</taxon>
        <taxon>Pseudomonadati</taxon>
        <taxon>Pseudomonadota</taxon>
        <taxon>Gammaproteobacteria</taxon>
        <taxon>Enterobacterales</taxon>
        <taxon>Yersiniaceae</taxon>
        <taxon>Yersinia</taxon>
    </lineage>
</organism>
<evidence type="ECO:0000313" key="4">
    <source>
        <dbReference type="Proteomes" id="UP000045840"/>
    </source>
</evidence>
<evidence type="ECO:0000313" key="3">
    <source>
        <dbReference type="EMBL" id="CNI39380.1"/>
    </source>
</evidence>